<keyword evidence="2" id="KW-0408">Iron</keyword>
<dbReference type="PROSITE" id="PS00198">
    <property type="entry name" value="4FE4S_FER_1"/>
    <property type="match status" value="1"/>
</dbReference>
<dbReference type="PROSITE" id="PS51379">
    <property type="entry name" value="4FE4S_FER_2"/>
    <property type="match status" value="2"/>
</dbReference>
<evidence type="ECO:0000256" key="3">
    <source>
        <dbReference type="ARBA" id="ARBA00023014"/>
    </source>
</evidence>
<evidence type="ECO:0000256" key="2">
    <source>
        <dbReference type="ARBA" id="ARBA00023004"/>
    </source>
</evidence>
<dbReference type="Pfam" id="PF14697">
    <property type="entry name" value="Fer4_21"/>
    <property type="match status" value="1"/>
</dbReference>
<dbReference type="InterPro" id="IPR017900">
    <property type="entry name" value="4Fe4S_Fe_S_CS"/>
</dbReference>
<dbReference type="GO" id="GO:0046872">
    <property type="term" value="F:metal ion binding"/>
    <property type="evidence" value="ECO:0007669"/>
    <property type="project" value="UniProtKB-KW"/>
</dbReference>
<evidence type="ECO:0000313" key="5">
    <source>
        <dbReference type="EMBL" id="SHI95237.1"/>
    </source>
</evidence>
<dbReference type="SUPFAM" id="SSF52540">
    <property type="entry name" value="P-loop containing nucleoside triphosphate hydrolases"/>
    <property type="match status" value="1"/>
</dbReference>
<dbReference type="Gene3D" id="3.40.50.300">
    <property type="entry name" value="P-loop containing nucleotide triphosphate hydrolases"/>
    <property type="match status" value="1"/>
</dbReference>
<feature type="domain" description="4Fe-4S ferredoxin-type" evidence="4">
    <location>
        <begin position="59"/>
        <end position="87"/>
    </location>
</feature>
<gene>
    <name evidence="5" type="ORF">SAMN05660830_01172</name>
</gene>
<dbReference type="CDD" id="cd03110">
    <property type="entry name" value="SIMIBI_bact_arch"/>
    <property type="match status" value="1"/>
</dbReference>
<dbReference type="Proteomes" id="UP000184001">
    <property type="component" value="Unassembled WGS sequence"/>
</dbReference>
<dbReference type="GO" id="GO:0051536">
    <property type="term" value="F:iron-sulfur cluster binding"/>
    <property type="evidence" value="ECO:0007669"/>
    <property type="project" value="UniProtKB-KW"/>
</dbReference>
<reference evidence="5 6" key="1">
    <citation type="submission" date="2016-11" db="EMBL/GenBank/DDBJ databases">
        <authorList>
            <person name="Varghese N."/>
            <person name="Submissions S."/>
        </authorList>
    </citation>
    <scope>NUCLEOTIDE SEQUENCE [LARGE SCALE GENOMIC DNA]</scope>
    <source>
        <strain evidence="5 6">DSM 17919</strain>
    </source>
</reference>
<evidence type="ECO:0000259" key="4">
    <source>
        <dbReference type="PROSITE" id="PS51379"/>
    </source>
</evidence>
<comment type="caution">
    <text evidence="5">The sequence shown here is derived from an EMBL/GenBank/DDBJ whole genome shotgun (WGS) entry which is preliminary data.</text>
</comment>
<dbReference type="InterPro" id="IPR017896">
    <property type="entry name" value="4Fe4S_Fe-S-bd"/>
</dbReference>
<keyword evidence="1" id="KW-0479">Metal-binding</keyword>
<protein>
    <submittedName>
        <fullName evidence="5">MinD superfamily P-loop ATPase, contains an inserted ferredoxin domain</fullName>
    </submittedName>
</protein>
<keyword evidence="3" id="KW-0411">Iron-sulfur</keyword>
<dbReference type="RefSeq" id="WP_020000860.1">
    <property type="nucleotide sequence ID" value="NZ_CP192219.1"/>
</dbReference>
<dbReference type="EMBL" id="FQZR01000003">
    <property type="protein sequence ID" value="SHI95237.1"/>
    <property type="molecule type" value="Genomic_DNA"/>
</dbReference>
<name>A0A8G2C8M7_9BACT</name>
<dbReference type="InterPro" id="IPR027417">
    <property type="entry name" value="P-loop_NTPase"/>
</dbReference>
<dbReference type="AlphaFoldDB" id="A0A8G2C8M7"/>
<proteinExistence type="predicted"/>
<dbReference type="Gene3D" id="3.30.70.20">
    <property type="match status" value="1"/>
</dbReference>
<accession>A0A8G2C8M7</accession>
<organism evidence="5 6">
    <name type="scientific">Halodesulfovibrio aestuarii</name>
    <dbReference type="NCBI Taxonomy" id="126333"/>
    <lineage>
        <taxon>Bacteria</taxon>
        <taxon>Pseudomonadati</taxon>
        <taxon>Thermodesulfobacteriota</taxon>
        <taxon>Desulfovibrionia</taxon>
        <taxon>Desulfovibrionales</taxon>
        <taxon>Desulfovibrionaceae</taxon>
        <taxon>Halodesulfovibrio</taxon>
    </lineage>
</organism>
<feature type="domain" description="4Fe-4S ferredoxin-type" evidence="4">
    <location>
        <begin position="88"/>
        <end position="117"/>
    </location>
</feature>
<sequence length="287" mass="31507">MHEILIISGKGGAGKTTVTGAFAHLSENAIFCDLDVDAPDFHLISQPEQYESHEFWSGYEAQIRQDDCVHCGVCLEPCRFDAIKLEGETYTVDPMKCEGCKVCVALCPSDAIDFNLKKCGEWYRSKTRFGHLVHAQLYPGEENSGRLVALLKDEARKTAKELGYEILLADGAPGIGCPVISSLSGTDLAVFVTEPTPSGLHDLERVAALCDHFRVKGCVVINKYDLNIGMTEKIESFCKQKGYLVAGRIPHSDAVTAAMVERKTVTEFDSAMYSDFAGIWNNVLSQL</sequence>
<dbReference type="PANTHER" id="PTHR43534">
    <property type="entry name" value="MIND SUPERFAMILY P-LOOP ATPASE CONTAINING AN INSERTED FERREDOXIN DOMAIN"/>
    <property type="match status" value="1"/>
</dbReference>
<evidence type="ECO:0000256" key="1">
    <source>
        <dbReference type="ARBA" id="ARBA00022723"/>
    </source>
</evidence>
<evidence type="ECO:0000313" key="6">
    <source>
        <dbReference type="Proteomes" id="UP000184001"/>
    </source>
</evidence>
<dbReference type="PANTHER" id="PTHR43534:SF1">
    <property type="entry name" value="4FE-4S CLUSTER CONTAINING PARA FAMILY ATPASE PROTEIN"/>
    <property type="match status" value="1"/>
</dbReference>